<keyword evidence="2" id="KW-0614">Plasmid</keyword>
<dbReference type="Gene3D" id="1.10.287.900">
    <property type="entry name" value="The crystal structure of the spermine/spermidine acetyltransferase from enterococcus faecali"/>
    <property type="match status" value="1"/>
</dbReference>
<reference evidence="3" key="1">
    <citation type="submission" date="2017-06" db="EMBL/GenBank/DDBJ databases">
        <title>FDA dAtabase for Regulatory Grade micrObial Sequences (FDA-ARGOS): Supporting development and validation of Infectious Disease Dx tests.</title>
        <authorList>
            <person name="Goldberg B."/>
            <person name="Campos J."/>
            <person name="Tallon L."/>
            <person name="Sadzewicz L."/>
            <person name="Sengamalay N."/>
            <person name="Ott S."/>
            <person name="Godinez A."/>
            <person name="Nagaraj S."/>
            <person name="Vavikolanu K."/>
            <person name="Nadendla S."/>
            <person name="George J."/>
            <person name="Geyer C."/>
            <person name="Sichtig H."/>
        </authorList>
    </citation>
    <scope>NUCLEOTIDE SEQUENCE [LARGE SCALE GENOMIC DNA]</scope>
    <source>
        <strain evidence="3">FDAARGOS_285</strain>
        <plasmid evidence="3">unnamed1</plasmid>
    </source>
</reference>
<sequence>MMDIYIKNINLNNNKKIKNIELKSSQIGFIESVEECLDEAKINSNWVPVSIYLNSEVIGFAMYGFFEDEGKVWIDRIMIDKKYQGFGYGRQAMNLLISIVFKKYNTDNIYLSIINGNIVAKKLYESLGFVYTLQKDQNGEFIYKFQNKEL</sequence>
<dbReference type="InterPro" id="IPR000182">
    <property type="entry name" value="GNAT_dom"/>
</dbReference>
<dbReference type="EMBL" id="CP022047">
    <property type="protein sequence ID" value="ASE35732.1"/>
    <property type="molecule type" value="Genomic_DNA"/>
</dbReference>
<name>A0AAI8GV91_MAMSC</name>
<dbReference type="InterPro" id="IPR027455">
    <property type="entry name" value="Sper_AcTfrase_N"/>
</dbReference>
<gene>
    <name evidence="2" type="ORF">CEP64_14040</name>
</gene>
<proteinExistence type="predicted"/>
<evidence type="ECO:0000259" key="1">
    <source>
        <dbReference type="PROSITE" id="PS51186"/>
    </source>
</evidence>
<dbReference type="AlphaFoldDB" id="A0AAI8GV91"/>
<organism evidence="2 3">
    <name type="scientific">Mammaliicoccus sciuri</name>
    <name type="common">Staphylococcus sciuri</name>
    <dbReference type="NCBI Taxonomy" id="1296"/>
    <lineage>
        <taxon>Bacteria</taxon>
        <taxon>Bacillati</taxon>
        <taxon>Bacillota</taxon>
        <taxon>Bacilli</taxon>
        <taxon>Bacillales</taxon>
        <taxon>Staphylococcaceae</taxon>
        <taxon>Mammaliicoccus</taxon>
    </lineage>
</organism>
<dbReference type="KEGG" id="sscu:CEP64_14040"/>
<dbReference type="SUPFAM" id="SSF55729">
    <property type="entry name" value="Acyl-CoA N-acyltransferases (Nat)"/>
    <property type="match status" value="1"/>
</dbReference>
<dbReference type="InterPro" id="IPR016181">
    <property type="entry name" value="Acyl_CoA_acyltransferase"/>
</dbReference>
<dbReference type="PROSITE" id="PS51186">
    <property type="entry name" value="GNAT"/>
    <property type="match status" value="1"/>
</dbReference>
<dbReference type="Pfam" id="PF00583">
    <property type="entry name" value="Acetyltransf_1"/>
    <property type="match status" value="1"/>
</dbReference>
<accession>A0AAI8GV91</accession>
<feature type="domain" description="N-acetyltransferase" evidence="1">
    <location>
        <begin position="4"/>
        <end position="149"/>
    </location>
</feature>
<dbReference type="GO" id="GO:0016747">
    <property type="term" value="F:acyltransferase activity, transferring groups other than amino-acyl groups"/>
    <property type="evidence" value="ECO:0007669"/>
    <property type="project" value="InterPro"/>
</dbReference>
<evidence type="ECO:0000313" key="3">
    <source>
        <dbReference type="Proteomes" id="UP000197058"/>
    </source>
</evidence>
<dbReference type="PANTHER" id="PTHR43415:SF3">
    <property type="entry name" value="GNAT-FAMILY ACETYLTRANSFERASE"/>
    <property type="match status" value="1"/>
</dbReference>
<dbReference type="Proteomes" id="UP000197058">
    <property type="component" value="Plasmid unnamed1"/>
</dbReference>
<evidence type="ECO:0000313" key="2">
    <source>
        <dbReference type="EMBL" id="ASE35732.1"/>
    </source>
</evidence>
<dbReference type="PANTHER" id="PTHR43415">
    <property type="entry name" value="SPERMIDINE N(1)-ACETYLTRANSFERASE"/>
    <property type="match status" value="1"/>
</dbReference>
<dbReference type="Gene3D" id="3.40.630.30">
    <property type="match status" value="1"/>
</dbReference>
<geneLocation type="plasmid" evidence="2 3">
    <name>unnamed1</name>
</geneLocation>
<protein>
    <submittedName>
        <fullName evidence="2">N-acetyltransferase</fullName>
    </submittedName>
</protein>
<dbReference type="CDD" id="cd04301">
    <property type="entry name" value="NAT_SF"/>
    <property type="match status" value="1"/>
</dbReference>